<feature type="compositionally biased region" description="Basic and acidic residues" evidence="1">
    <location>
        <begin position="22"/>
        <end position="40"/>
    </location>
</feature>
<dbReference type="Proteomes" id="UP001499884">
    <property type="component" value="Unassembled WGS sequence"/>
</dbReference>
<name>A0ABP7G1R0_9ACTN</name>
<evidence type="ECO:0000313" key="2">
    <source>
        <dbReference type="EMBL" id="GAA3749849.1"/>
    </source>
</evidence>
<sequence length="66" mass="6924">MILGGGEDWWLPAGTPGAFADHPAEDSSEESRGTEGHLVERAKKAGYQYVTDGSFSASKSTIPATP</sequence>
<accession>A0ABP7G1R0</accession>
<organism evidence="2 3">
    <name type="scientific">Streptomyces tremellae</name>
    <dbReference type="NCBI Taxonomy" id="1124239"/>
    <lineage>
        <taxon>Bacteria</taxon>
        <taxon>Bacillati</taxon>
        <taxon>Actinomycetota</taxon>
        <taxon>Actinomycetes</taxon>
        <taxon>Kitasatosporales</taxon>
        <taxon>Streptomycetaceae</taxon>
        <taxon>Streptomyces</taxon>
    </lineage>
</organism>
<reference evidence="3" key="1">
    <citation type="journal article" date="2019" name="Int. J. Syst. Evol. Microbiol.">
        <title>The Global Catalogue of Microorganisms (GCM) 10K type strain sequencing project: providing services to taxonomists for standard genome sequencing and annotation.</title>
        <authorList>
            <consortium name="The Broad Institute Genomics Platform"/>
            <consortium name="The Broad Institute Genome Sequencing Center for Infectious Disease"/>
            <person name="Wu L."/>
            <person name="Ma J."/>
        </authorList>
    </citation>
    <scope>NUCLEOTIDE SEQUENCE [LARGE SCALE GENOMIC DNA]</scope>
    <source>
        <strain evidence="3">JCM 30846</strain>
    </source>
</reference>
<feature type="region of interest" description="Disordered" evidence="1">
    <location>
        <begin position="1"/>
        <end position="40"/>
    </location>
</feature>
<evidence type="ECO:0008006" key="4">
    <source>
        <dbReference type="Google" id="ProtNLM"/>
    </source>
</evidence>
<protein>
    <recommendedName>
        <fullName evidence="4">Alkaline phosphatase</fullName>
    </recommendedName>
</protein>
<dbReference type="EMBL" id="BAABEP010000050">
    <property type="protein sequence ID" value="GAA3749849.1"/>
    <property type="molecule type" value="Genomic_DNA"/>
</dbReference>
<comment type="caution">
    <text evidence="2">The sequence shown here is derived from an EMBL/GenBank/DDBJ whole genome shotgun (WGS) entry which is preliminary data.</text>
</comment>
<evidence type="ECO:0000256" key="1">
    <source>
        <dbReference type="SAM" id="MobiDB-lite"/>
    </source>
</evidence>
<evidence type="ECO:0000313" key="3">
    <source>
        <dbReference type="Proteomes" id="UP001499884"/>
    </source>
</evidence>
<gene>
    <name evidence="2" type="ORF">GCM10023082_52290</name>
</gene>
<keyword evidence="3" id="KW-1185">Reference proteome</keyword>
<proteinExistence type="predicted"/>